<proteinExistence type="inferred from homology"/>
<feature type="domain" description="WRKY" evidence="9">
    <location>
        <begin position="237"/>
        <end position="303"/>
    </location>
</feature>
<dbReference type="FunFam" id="2.20.25.80:FF:000005">
    <property type="entry name" value="probable WRKY transcription factor 14"/>
    <property type="match status" value="1"/>
</dbReference>
<sequence>MDNYQGDLTDILRASGTSTGGALGQSDGPAAALSNWEFNCDPLGNLSSASALEDNSSSSRDNDNNNNDNNNVFGDPFINMRDPLLHELNNVVASGCSAYFCSTNSTDHLLSTTAGTSIDDACNFPGANSRSSHHHHKVFEEEINNNNNSNNSPCNIFSRIQISQNNSAAKLPVSPCDSPVIAAAVSPRGFKASPMMQISSPRNLGIKRSVCIYHIRKSQAKKVVCIPAPAAANSRPSGEVVPSDLWAWRKYGQKPIKGSPYPRGYYRCSSSKGCSARKQVERSRTDPNMLVITYTSEHNHPWPTQRNALAGSTRSQPPKNNAGSSKSSPTSHPQKTTLNTKEQKESSNDTFSPSNMVAAASASVKEEIEDIHEKHIMEMEDADQFSSDGFPQSSSYRPTMPDSSQSEDFFADLGEIEADPLDLLFSQGGFSGDHEQKGSKGLDPFGLFDWSEDTNNISFEEAKRDL</sequence>
<accession>B9T696</accession>
<dbReference type="SUPFAM" id="SSF118290">
    <property type="entry name" value="WRKY DNA-binding domain"/>
    <property type="match status" value="1"/>
</dbReference>
<evidence type="ECO:0000256" key="1">
    <source>
        <dbReference type="ARBA" id="ARBA00004123"/>
    </source>
</evidence>
<feature type="region of interest" description="Disordered" evidence="8">
    <location>
        <begin position="49"/>
        <end position="74"/>
    </location>
</feature>
<evidence type="ECO:0000256" key="5">
    <source>
        <dbReference type="ARBA" id="ARBA00023242"/>
    </source>
</evidence>
<dbReference type="Gene3D" id="2.20.25.80">
    <property type="entry name" value="WRKY domain"/>
    <property type="match status" value="1"/>
</dbReference>
<comment type="subcellular location">
    <subcellularLocation>
        <location evidence="1">Nucleus</location>
    </subcellularLocation>
</comment>
<dbReference type="GO" id="GO:0003700">
    <property type="term" value="F:DNA-binding transcription factor activity"/>
    <property type="evidence" value="ECO:0000318"/>
    <property type="project" value="GO_Central"/>
</dbReference>
<evidence type="ECO:0000256" key="4">
    <source>
        <dbReference type="ARBA" id="ARBA00023163"/>
    </source>
</evidence>
<evidence type="ECO:0000256" key="2">
    <source>
        <dbReference type="ARBA" id="ARBA00023015"/>
    </source>
</evidence>
<dbReference type="GO" id="GO:0005634">
    <property type="term" value="C:nucleus"/>
    <property type="evidence" value="ECO:0000318"/>
    <property type="project" value="GO_Central"/>
</dbReference>
<dbReference type="EMBL" id="EQ974594">
    <property type="protein sequence ID" value="EEF28610.1"/>
    <property type="molecule type" value="Genomic_DNA"/>
</dbReference>
<dbReference type="PANTHER" id="PTHR32096:SF18">
    <property type="entry name" value="DISEASE RESISTANCE PROTEIN RRS1B-RELATED"/>
    <property type="match status" value="1"/>
</dbReference>
<evidence type="ECO:0000313" key="11">
    <source>
        <dbReference type="Proteomes" id="UP000008311"/>
    </source>
</evidence>
<evidence type="ECO:0000256" key="7">
    <source>
        <dbReference type="ARBA" id="ARBA00060761"/>
    </source>
</evidence>
<dbReference type="PANTHER" id="PTHR32096">
    <property type="entry name" value="WRKY TRANSCRIPTION FACTOR 30-RELATED-RELATED"/>
    <property type="match status" value="1"/>
</dbReference>
<feature type="compositionally biased region" description="Low complexity" evidence="8">
    <location>
        <begin position="49"/>
        <end position="71"/>
    </location>
</feature>
<dbReference type="GO" id="GO:0000976">
    <property type="term" value="F:transcription cis-regulatory region binding"/>
    <property type="evidence" value="ECO:0000318"/>
    <property type="project" value="GO_Central"/>
</dbReference>
<dbReference type="eggNOG" id="ENOG502QU8N">
    <property type="taxonomic scope" value="Eukaryota"/>
</dbReference>
<comment type="similarity">
    <text evidence="7">Belongs to the WRKY group II-e family.</text>
</comment>
<dbReference type="FunCoup" id="B9T696">
    <property type="interactions" value="496"/>
</dbReference>
<feature type="compositionally biased region" description="Polar residues" evidence="8">
    <location>
        <begin position="302"/>
        <end position="340"/>
    </location>
</feature>
<dbReference type="STRING" id="3988.B9T696"/>
<evidence type="ECO:0000256" key="3">
    <source>
        <dbReference type="ARBA" id="ARBA00023125"/>
    </source>
</evidence>
<dbReference type="InterPro" id="IPR036576">
    <property type="entry name" value="WRKY_dom_sf"/>
</dbReference>
<dbReference type="PROSITE" id="PS50811">
    <property type="entry name" value="WRKY"/>
    <property type="match status" value="1"/>
</dbReference>
<comment type="function">
    <text evidence="6">Transcription factor. Interacts specifically with the W box (5'-(T)TGAC[CT]-3'), a frequently occurring elicitor-responsive cis-acting element.</text>
</comment>
<dbReference type="AlphaFoldDB" id="B9T696"/>
<protein>
    <submittedName>
        <fullName evidence="10">WRKY transcription factor, putative</fullName>
    </submittedName>
</protein>
<evidence type="ECO:0000256" key="8">
    <source>
        <dbReference type="SAM" id="MobiDB-lite"/>
    </source>
</evidence>
<keyword evidence="2" id="KW-0805">Transcription regulation</keyword>
<gene>
    <name evidence="10" type="ORF">RCOM_0139840</name>
</gene>
<keyword evidence="4" id="KW-0804">Transcription</keyword>
<feature type="region of interest" description="Disordered" evidence="8">
    <location>
        <begin position="294"/>
        <end position="354"/>
    </location>
</feature>
<organism evidence="10 11">
    <name type="scientific">Ricinus communis</name>
    <name type="common">Castor bean</name>
    <dbReference type="NCBI Taxonomy" id="3988"/>
    <lineage>
        <taxon>Eukaryota</taxon>
        <taxon>Viridiplantae</taxon>
        <taxon>Streptophyta</taxon>
        <taxon>Embryophyta</taxon>
        <taxon>Tracheophyta</taxon>
        <taxon>Spermatophyta</taxon>
        <taxon>Magnoliopsida</taxon>
        <taxon>eudicotyledons</taxon>
        <taxon>Gunneridae</taxon>
        <taxon>Pentapetalae</taxon>
        <taxon>rosids</taxon>
        <taxon>fabids</taxon>
        <taxon>Malpighiales</taxon>
        <taxon>Euphorbiaceae</taxon>
        <taxon>Acalyphoideae</taxon>
        <taxon>Acalypheae</taxon>
        <taxon>Ricinus</taxon>
    </lineage>
</organism>
<dbReference type="Pfam" id="PF03106">
    <property type="entry name" value="WRKY"/>
    <property type="match status" value="1"/>
</dbReference>
<name>B9T696_RICCO</name>
<feature type="region of interest" description="Disordered" evidence="8">
    <location>
        <begin position="384"/>
        <end position="406"/>
    </location>
</feature>
<evidence type="ECO:0000256" key="6">
    <source>
        <dbReference type="ARBA" id="ARBA00059805"/>
    </source>
</evidence>
<evidence type="ECO:0000259" key="9">
    <source>
        <dbReference type="PROSITE" id="PS50811"/>
    </source>
</evidence>
<keyword evidence="5" id="KW-0539">Nucleus</keyword>
<evidence type="ECO:0000313" key="10">
    <source>
        <dbReference type="EMBL" id="EEF28610.1"/>
    </source>
</evidence>
<dbReference type="InterPro" id="IPR044810">
    <property type="entry name" value="WRKY_plant"/>
</dbReference>
<reference evidence="11" key="1">
    <citation type="journal article" date="2010" name="Nat. Biotechnol.">
        <title>Draft genome sequence of the oilseed species Ricinus communis.</title>
        <authorList>
            <person name="Chan A.P."/>
            <person name="Crabtree J."/>
            <person name="Zhao Q."/>
            <person name="Lorenzi H."/>
            <person name="Orvis J."/>
            <person name="Puiu D."/>
            <person name="Melake-Berhan A."/>
            <person name="Jones K.M."/>
            <person name="Redman J."/>
            <person name="Chen G."/>
            <person name="Cahoon E.B."/>
            <person name="Gedil M."/>
            <person name="Stanke M."/>
            <person name="Haas B.J."/>
            <person name="Wortman J.R."/>
            <person name="Fraser-Liggett C.M."/>
            <person name="Ravel J."/>
            <person name="Rabinowicz P.D."/>
        </authorList>
    </citation>
    <scope>NUCLEOTIDE SEQUENCE [LARGE SCALE GENOMIC DNA]</scope>
    <source>
        <strain evidence="11">cv. Hale</strain>
    </source>
</reference>
<dbReference type="SMART" id="SM00774">
    <property type="entry name" value="WRKY"/>
    <property type="match status" value="1"/>
</dbReference>
<dbReference type="Proteomes" id="UP000008311">
    <property type="component" value="Unassembled WGS sequence"/>
</dbReference>
<keyword evidence="11" id="KW-1185">Reference proteome</keyword>
<dbReference type="InterPro" id="IPR003657">
    <property type="entry name" value="WRKY_dom"/>
</dbReference>
<keyword evidence="3" id="KW-0238">DNA-binding</keyword>
<dbReference type="InParanoid" id="B9T696"/>